<dbReference type="RefSeq" id="WP_184951551.1">
    <property type="nucleotide sequence ID" value="NZ_BOMC01000063.1"/>
</dbReference>
<dbReference type="Pfam" id="PF12802">
    <property type="entry name" value="MarR_2"/>
    <property type="match status" value="1"/>
</dbReference>
<reference evidence="2 3" key="1">
    <citation type="submission" date="2020-08" db="EMBL/GenBank/DDBJ databases">
        <title>Sequencing the genomes of 1000 actinobacteria strains.</title>
        <authorList>
            <person name="Klenk H.-P."/>
        </authorList>
    </citation>
    <scope>NUCLEOTIDE SEQUENCE [LARGE SCALE GENOMIC DNA]</scope>
    <source>
        <strain evidence="2 3">DSM 45518</strain>
    </source>
</reference>
<dbReference type="Gene3D" id="1.10.10.10">
    <property type="entry name" value="Winged helix-like DNA-binding domain superfamily/Winged helix DNA-binding domain"/>
    <property type="match status" value="1"/>
</dbReference>
<evidence type="ECO:0000313" key="3">
    <source>
        <dbReference type="Proteomes" id="UP000542742"/>
    </source>
</evidence>
<protein>
    <submittedName>
        <fullName evidence="2">DNA-binding MarR family transcriptional regulator</fullName>
    </submittedName>
</protein>
<dbReference type="EMBL" id="JACHMF010000001">
    <property type="protein sequence ID" value="MBB4692874.1"/>
    <property type="molecule type" value="Genomic_DNA"/>
</dbReference>
<dbReference type="GO" id="GO:0003677">
    <property type="term" value="F:DNA binding"/>
    <property type="evidence" value="ECO:0007669"/>
    <property type="project" value="UniProtKB-KW"/>
</dbReference>
<dbReference type="AlphaFoldDB" id="A0A7W7G1Q6"/>
<comment type="caution">
    <text evidence="2">The sequence shown here is derived from an EMBL/GenBank/DDBJ whole genome shotgun (WGS) entry which is preliminary data.</text>
</comment>
<accession>A0A7W7G1Q6</accession>
<dbReference type="SUPFAM" id="SSF46785">
    <property type="entry name" value="Winged helix' DNA-binding domain"/>
    <property type="match status" value="1"/>
</dbReference>
<dbReference type="GO" id="GO:0003700">
    <property type="term" value="F:DNA-binding transcription factor activity"/>
    <property type="evidence" value="ECO:0007669"/>
    <property type="project" value="InterPro"/>
</dbReference>
<proteinExistence type="predicted"/>
<evidence type="ECO:0000259" key="1">
    <source>
        <dbReference type="SMART" id="SM00347"/>
    </source>
</evidence>
<dbReference type="InterPro" id="IPR036390">
    <property type="entry name" value="WH_DNA-bd_sf"/>
</dbReference>
<evidence type="ECO:0000313" key="2">
    <source>
        <dbReference type="EMBL" id="MBB4692874.1"/>
    </source>
</evidence>
<name>A0A7W7G1Q6_9ACTN</name>
<organism evidence="2 3">
    <name type="scientific">Paractinoplanes abujensis</name>
    <dbReference type="NCBI Taxonomy" id="882441"/>
    <lineage>
        <taxon>Bacteria</taxon>
        <taxon>Bacillati</taxon>
        <taxon>Actinomycetota</taxon>
        <taxon>Actinomycetes</taxon>
        <taxon>Micromonosporales</taxon>
        <taxon>Micromonosporaceae</taxon>
        <taxon>Paractinoplanes</taxon>
    </lineage>
</organism>
<keyword evidence="2" id="KW-0238">DNA-binding</keyword>
<dbReference type="SMART" id="SM00347">
    <property type="entry name" value="HTH_MARR"/>
    <property type="match status" value="1"/>
</dbReference>
<dbReference type="Proteomes" id="UP000542742">
    <property type="component" value="Unassembled WGS sequence"/>
</dbReference>
<sequence length="148" mass="16039">MPGDEPDDPLADLADLILNVGRLVRARTPEGPQVVTLNETERQVMRVVDLYPGAAPSEIARRTRLQRTNVSTALRSLEDKDMISRTASAGRGIAVSPTARAADNLRLLRAAWAGELAGLVGDDLDAVRRCTEVLSRLERALTADDNEP</sequence>
<gene>
    <name evidence="2" type="ORF">BKA14_003022</name>
</gene>
<keyword evidence="3" id="KW-1185">Reference proteome</keyword>
<feature type="domain" description="HTH marR-type" evidence="1">
    <location>
        <begin position="32"/>
        <end position="128"/>
    </location>
</feature>
<dbReference type="InterPro" id="IPR036388">
    <property type="entry name" value="WH-like_DNA-bd_sf"/>
</dbReference>
<dbReference type="InterPro" id="IPR000835">
    <property type="entry name" value="HTH_MarR-typ"/>
</dbReference>